<dbReference type="GO" id="GO:0005634">
    <property type="term" value="C:nucleus"/>
    <property type="evidence" value="ECO:0007669"/>
    <property type="project" value="TreeGrafter"/>
</dbReference>
<evidence type="ECO:0000259" key="7">
    <source>
        <dbReference type="Pfam" id="PF01416"/>
    </source>
</evidence>
<dbReference type="InterPro" id="IPR020103">
    <property type="entry name" value="PsdUridine_synth_cat_dom_sf"/>
</dbReference>
<dbReference type="EC" id="5.4.99.12" evidence="6"/>
<sequence>PRSLSTTKEQTKAHIALKVAYLGWDYHGFARHNLLPTIEGNLFTALEKTHLIQSIEHAKYSRCGRTDAGVSAFSQVIGLEINQKSPQQTGNRIVSMLNSNLPKDIRVLNWARTESHFDARHDCLSRTYKYYFPRQNLNLELMQKAAEKFVGTQDFRNFCKVRGAKQQSEYRRTIYQVAIEPSKTLAHLTSPERQLCELTIRGRSFLWHQVRCMTAILFLVGQGLESPSIVDYLLNIESTPSKPHYEMACETPLVLYDSEYKHLKWNTSTTPDLV</sequence>
<reference evidence="8 9" key="1">
    <citation type="submission" date="2016-07" db="EMBL/GenBank/DDBJ databases">
        <title>Pervasive Adenine N6-methylation of Active Genes in Fungi.</title>
        <authorList>
            <consortium name="DOE Joint Genome Institute"/>
            <person name="Mondo S.J."/>
            <person name="Dannebaum R.O."/>
            <person name="Kuo R.C."/>
            <person name="Labutti K."/>
            <person name="Haridas S."/>
            <person name="Kuo A."/>
            <person name="Salamov A."/>
            <person name="Ahrendt S.R."/>
            <person name="Lipzen A."/>
            <person name="Sullivan W."/>
            <person name="Andreopoulos W.B."/>
            <person name="Clum A."/>
            <person name="Lindquist E."/>
            <person name="Daum C."/>
            <person name="Ramamoorthy G.K."/>
            <person name="Gryganskyi A."/>
            <person name="Culley D."/>
            <person name="Magnuson J.K."/>
            <person name="James T.Y."/>
            <person name="O'Malley M.A."/>
            <person name="Stajich J.E."/>
            <person name="Spatafora J.W."/>
            <person name="Visel A."/>
            <person name="Grigoriev I.V."/>
        </authorList>
    </citation>
    <scope>NUCLEOTIDE SEQUENCE [LARGE SCALE GENOMIC DNA]</scope>
    <source>
        <strain evidence="8 9">CBS 931.73</strain>
    </source>
</reference>
<evidence type="ECO:0000313" key="9">
    <source>
        <dbReference type="Proteomes" id="UP000193498"/>
    </source>
</evidence>
<feature type="non-terminal residue" evidence="8">
    <location>
        <position position="274"/>
    </location>
</feature>
<dbReference type="InterPro" id="IPR001406">
    <property type="entry name" value="PsdUridine_synth_TruA"/>
</dbReference>
<feature type="binding site" evidence="5">
    <location>
        <position position="128"/>
    </location>
    <ligand>
        <name>substrate</name>
    </ligand>
</feature>
<evidence type="ECO:0000256" key="5">
    <source>
        <dbReference type="PIRSR" id="PIRSR001430-2"/>
    </source>
</evidence>
<evidence type="ECO:0000256" key="3">
    <source>
        <dbReference type="ARBA" id="ARBA00023235"/>
    </source>
</evidence>
<keyword evidence="9" id="KW-1185">Reference proteome</keyword>
<dbReference type="STRING" id="1314790.A0A1Y1Z8H3"/>
<dbReference type="AlphaFoldDB" id="A0A1Y1Z8H3"/>
<name>A0A1Y1Z8H3_9FUNG</name>
<dbReference type="InterPro" id="IPR020097">
    <property type="entry name" value="PsdUridine_synth_TruA_a/b_dom"/>
</dbReference>
<dbReference type="GO" id="GO:0003723">
    <property type="term" value="F:RNA binding"/>
    <property type="evidence" value="ECO:0007669"/>
    <property type="project" value="InterPro"/>
</dbReference>
<comment type="caution">
    <text evidence="8">The sequence shown here is derived from an EMBL/GenBank/DDBJ whole genome shotgun (WGS) entry which is preliminary data.</text>
</comment>
<dbReference type="GO" id="GO:0031119">
    <property type="term" value="P:tRNA pseudouridine synthesis"/>
    <property type="evidence" value="ECO:0007669"/>
    <property type="project" value="TreeGrafter"/>
</dbReference>
<dbReference type="PANTHER" id="PTHR11142">
    <property type="entry name" value="PSEUDOURIDYLATE SYNTHASE"/>
    <property type="match status" value="1"/>
</dbReference>
<evidence type="ECO:0000313" key="8">
    <source>
        <dbReference type="EMBL" id="ORY06570.1"/>
    </source>
</evidence>
<evidence type="ECO:0000256" key="1">
    <source>
        <dbReference type="ARBA" id="ARBA00009375"/>
    </source>
</evidence>
<dbReference type="InterPro" id="IPR020095">
    <property type="entry name" value="PsdUridine_synth_TruA_C"/>
</dbReference>
<feature type="active site" description="Nucleophile" evidence="4">
    <location>
        <position position="67"/>
    </location>
</feature>
<dbReference type="SUPFAM" id="SSF55120">
    <property type="entry name" value="Pseudouridine synthase"/>
    <property type="match status" value="1"/>
</dbReference>
<dbReference type="Gene3D" id="3.30.70.660">
    <property type="entry name" value="Pseudouridine synthase I, catalytic domain, C-terminal subdomain"/>
    <property type="match status" value="1"/>
</dbReference>
<dbReference type="Pfam" id="PF01416">
    <property type="entry name" value="PseudoU_synth_1"/>
    <property type="match status" value="1"/>
</dbReference>
<organism evidence="8 9">
    <name type="scientific">Basidiobolus meristosporus CBS 931.73</name>
    <dbReference type="NCBI Taxonomy" id="1314790"/>
    <lineage>
        <taxon>Eukaryota</taxon>
        <taxon>Fungi</taxon>
        <taxon>Fungi incertae sedis</taxon>
        <taxon>Zoopagomycota</taxon>
        <taxon>Entomophthoromycotina</taxon>
        <taxon>Basidiobolomycetes</taxon>
        <taxon>Basidiobolales</taxon>
        <taxon>Basidiobolaceae</taxon>
        <taxon>Basidiobolus</taxon>
    </lineage>
</organism>
<dbReference type="EMBL" id="MCFE01000015">
    <property type="protein sequence ID" value="ORY06570.1"/>
    <property type="molecule type" value="Genomic_DNA"/>
</dbReference>
<evidence type="ECO:0000256" key="6">
    <source>
        <dbReference type="RuleBase" id="RU003792"/>
    </source>
</evidence>
<dbReference type="GO" id="GO:1990481">
    <property type="term" value="P:mRNA pseudouridine synthesis"/>
    <property type="evidence" value="ECO:0007669"/>
    <property type="project" value="TreeGrafter"/>
</dbReference>
<feature type="non-terminal residue" evidence="8">
    <location>
        <position position="1"/>
    </location>
</feature>
<evidence type="ECO:0000256" key="4">
    <source>
        <dbReference type="PIRSR" id="PIRSR001430-1"/>
    </source>
</evidence>
<keyword evidence="3 6" id="KW-0413">Isomerase</keyword>
<dbReference type="Gene3D" id="3.30.70.580">
    <property type="entry name" value="Pseudouridine synthase I, catalytic domain, N-terminal subdomain"/>
    <property type="match status" value="1"/>
</dbReference>
<dbReference type="Proteomes" id="UP000193498">
    <property type="component" value="Unassembled WGS sequence"/>
</dbReference>
<gene>
    <name evidence="8" type="ORF">K493DRAFT_138285</name>
</gene>
<proteinExistence type="inferred from homology"/>
<dbReference type="GO" id="GO:0160147">
    <property type="term" value="F:tRNA pseudouridine(38-40) synthase activity"/>
    <property type="evidence" value="ECO:0007669"/>
    <property type="project" value="UniProtKB-EC"/>
</dbReference>
<dbReference type="PIRSF" id="PIRSF001430">
    <property type="entry name" value="tRNA_psdUrid_synth"/>
    <property type="match status" value="1"/>
</dbReference>
<dbReference type="HAMAP" id="MF_00171">
    <property type="entry name" value="TruA"/>
    <property type="match status" value="1"/>
</dbReference>
<dbReference type="GO" id="GO:0005737">
    <property type="term" value="C:cytoplasm"/>
    <property type="evidence" value="ECO:0007669"/>
    <property type="project" value="TreeGrafter"/>
</dbReference>
<comment type="catalytic activity">
    <reaction evidence="6">
        <text>uridine(38/39/40) in tRNA = pseudouridine(38/39/40) in tRNA</text>
        <dbReference type="Rhea" id="RHEA:22376"/>
        <dbReference type="Rhea" id="RHEA-COMP:10085"/>
        <dbReference type="Rhea" id="RHEA-COMP:10087"/>
        <dbReference type="ChEBI" id="CHEBI:65314"/>
        <dbReference type="ChEBI" id="CHEBI:65315"/>
        <dbReference type="EC" id="5.4.99.12"/>
    </reaction>
</comment>
<dbReference type="InParanoid" id="A0A1Y1Z8H3"/>
<dbReference type="NCBIfam" id="TIGR00071">
    <property type="entry name" value="hisT_truA"/>
    <property type="match status" value="1"/>
</dbReference>
<dbReference type="InterPro" id="IPR020094">
    <property type="entry name" value="TruA/RsuA/RluB/E/F_N"/>
</dbReference>
<protein>
    <recommendedName>
        <fullName evidence="6">tRNA pseudouridine synthase</fullName>
        <ecNumber evidence="6">5.4.99.12</ecNumber>
    </recommendedName>
</protein>
<evidence type="ECO:0000256" key="2">
    <source>
        <dbReference type="ARBA" id="ARBA00022694"/>
    </source>
</evidence>
<accession>A0A1Y1Z8H3</accession>
<keyword evidence="2 6" id="KW-0819">tRNA processing</keyword>
<feature type="domain" description="Pseudouridine synthase I TruA alpha/beta" evidence="7">
    <location>
        <begin position="145"/>
        <end position="260"/>
    </location>
</feature>
<comment type="similarity">
    <text evidence="1 6">Belongs to the tRNA pseudouridine synthase TruA family.</text>
</comment>
<dbReference type="OrthoDB" id="25767at2759"/>
<dbReference type="PANTHER" id="PTHR11142:SF5">
    <property type="entry name" value="TRNA PSEUDOURIDINE(38_39) SYNTHASE"/>
    <property type="match status" value="1"/>
</dbReference>